<proteinExistence type="predicted"/>
<sequence length="352" mass="38287">METDGSLVLKPARGRFLKRIGVLVVGGAVQVGLVSAASQVRGEGPFDFTMLFWAGIFGAVAASPALYTGSTRVDAGGVSRRVGWSRRRFSWEEIERVSLVPAPLSRASYWLVLHPRKGRALALPAPLVTARGTEEEAAGRLEPVYERAGEHRERVSARPVSGNPRKSVRFLVVLSVVLVVLELPGTLMVRPWEQSWWPGKQEAFGLPGACSVVERDDAVRLVPGAEGREQAGASDEDRSCVWEADGHVLAVRLMREKPGLVGGDGSVERARKRHAALAEERRTVCLQWSVKVGDEFCEVLETSGGEVRMAGVLVRENNVIVDIAYRADGPVEDPDGEMAQMADEVIGEIRFS</sequence>
<dbReference type="Proteomes" id="UP001500665">
    <property type="component" value="Unassembled WGS sequence"/>
</dbReference>
<keyword evidence="3" id="KW-1185">Reference proteome</keyword>
<evidence type="ECO:0000256" key="1">
    <source>
        <dbReference type="SAM" id="Phobius"/>
    </source>
</evidence>
<keyword evidence="1" id="KW-1133">Transmembrane helix</keyword>
<name>A0ABN1QN22_9ACTN</name>
<keyword evidence="1" id="KW-0812">Transmembrane</keyword>
<reference evidence="2 3" key="1">
    <citation type="journal article" date="2019" name="Int. J. Syst. Evol. Microbiol.">
        <title>The Global Catalogue of Microorganisms (GCM) 10K type strain sequencing project: providing services to taxonomists for standard genome sequencing and annotation.</title>
        <authorList>
            <consortium name="The Broad Institute Genomics Platform"/>
            <consortium name="The Broad Institute Genome Sequencing Center for Infectious Disease"/>
            <person name="Wu L."/>
            <person name="Ma J."/>
        </authorList>
    </citation>
    <scope>NUCLEOTIDE SEQUENCE [LARGE SCALE GENOMIC DNA]</scope>
    <source>
        <strain evidence="2 3">JCM 10696</strain>
    </source>
</reference>
<feature type="transmembrane region" description="Helical" evidence="1">
    <location>
        <begin position="50"/>
        <end position="67"/>
    </location>
</feature>
<keyword evidence="1" id="KW-0472">Membrane</keyword>
<comment type="caution">
    <text evidence="2">The sequence shown here is derived from an EMBL/GenBank/DDBJ whole genome shotgun (WGS) entry which is preliminary data.</text>
</comment>
<protein>
    <recommendedName>
        <fullName evidence="4">PH (Pleckstrin Homology) domain-containing protein</fullName>
    </recommendedName>
</protein>
<accession>A0ABN1QN22</accession>
<dbReference type="EMBL" id="BAAAHH010000005">
    <property type="protein sequence ID" value="GAA0945069.1"/>
    <property type="molecule type" value="Genomic_DNA"/>
</dbReference>
<evidence type="ECO:0000313" key="3">
    <source>
        <dbReference type="Proteomes" id="UP001500665"/>
    </source>
</evidence>
<evidence type="ECO:0000313" key="2">
    <source>
        <dbReference type="EMBL" id="GAA0945069.1"/>
    </source>
</evidence>
<feature type="transmembrane region" description="Helical" evidence="1">
    <location>
        <begin position="168"/>
        <end position="189"/>
    </location>
</feature>
<organism evidence="2 3">
    <name type="scientific">Actinocorallia libanotica</name>
    <dbReference type="NCBI Taxonomy" id="46162"/>
    <lineage>
        <taxon>Bacteria</taxon>
        <taxon>Bacillati</taxon>
        <taxon>Actinomycetota</taxon>
        <taxon>Actinomycetes</taxon>
        <taxon>Streptosporangiales</taxon>
        <taxon>Thermomonosporaceae</taxon>
        <taxon>Actinocorallia</taxon>
    </lineage>
</organism>
<feature type="transmembrane region" description="Helical" evidence="1">
    <location>
        <begin position="20"/>
        <end position="38"/>
    </location>
</feature>
<evidence type="ECO:0008006" key="4">
    <source>
        <dbReference type="Google" id="ProtNLM"/>
    </source>
</evidence>
<gene>
    <name evidence="2" type="ORF">GCM10009550_18490</name>
</gene>